<evidence type="ECO:0000313" key="2">
    <source>
        <dbReference type="EMBL" id="OCB89572.1"/>
    </source>
</evidence>
<dbReference type="Proteomes" id="UP000757232">
    <property type="component" value="Unassembled WGS sequence"/>
</dbReference>
<organism evidence="2 3">
    <name type="scientific">Sanghuangporus baumii</name>
    <name type="common">Phellinus baumii</name>
    <dbReference type="NCBI Taxonomy" id="108892"/>
    <lineage>
        <taxon>Eukaryota</taxon>
        <taxon>Fungi</taxon>
        <taxon>Dikarya</taxon>
        <taxon>Basidiomycota</taxon>
        <taxon>Agaricomycotina</taxon>
        <taxon>Agaricomycetes</taxon>
        <taxon>Hymenochaetales</taxon>
        <taxon>Hymenochaetaceae</taxon>
        <taxon>Sanghuangporus</taxon>
    </lineage>
</organism>
<evidence type="ECO:0000313" key="3">
    <source>
        <dbReference type="Proteomes" id="UP000757232"/>
    </source>
</evidence>
<name>A0A9Q5I1K4_SANBA</name>
<evidence type="ECO:0000256" key="1">
    <source>
        <dbReference type="SAM" id="MobiDB-lite"/>
    </source>
</evidence>
<proteinExistence type="predicted"/>
<dbReference type="AlphaFoldDB" id="A0A9Q5I1K4"/>
<protein>
    <submittedName>
        <fullName evidence="2">Uncharacterized protein</fullName>
    </submittedName>
</protein>
<comment type="caution">
    <text evidence="2">The sequence shown here is derived from an EMBL/GenBank/DDBJ whole genome shotgun (WGS) entry which is preliminary data.</text>
</comment>
<keyword evidence="3" id="KW-1185">Reference proteome</keyword>
<dbReference type="EMBL" id="LNZH02000153">
    <property type="protein sequence ID" value="OCB89572.1"/>
    <property type="molecule type" value="Genomic_DNA"/>
</dbReference>
<sequence length="243" mass="26126">MQKAPLPSPTLGHGRQKASMASLEASPRDSESREASASPVVPVNNGQESRINSTYIRGLRWKSHQHGSQVVPATVAPAGVPDVGFAVFTASCPSNSPIPTLRPRGKHRIALKATPHVPVDTARFIAPSSPIASNASSSFPPVPVEERVVLGMNDSTSSGILPEADQDSPSSDYCARKTILPSTELYGTGSHLSMSLASQMNPPDVVVRPEDVFYRDTEQGAVEFDPQEEAIWNEWIDDSLFKQ</sequence>
<accession>A0A9Q5I1K4</accession>
<gene>
    <name evidence="2" type="ORF">A7U60_g3264</name>
</gene>
<feature type="region of interest" description="Disordered" evidence="1">
    <location>
        <begin position="1"/>
        <end position="48"/>
    </location>
</feature>
<reference evidence="2" key="1">
    <citation type="submission" date="2016-06" db="EMBL/GenBank/DDBJ databases">
        <title>Draft Genome sequence of the fungus Inonotus baumii.</title>
        <authorList>
            <person name="Zhu H."/>
            <person name="Lin W."/>
        </authorList>
    </citation>
    <scope>NUCLEOTIDE SEQUENCE</scope>
    <source>
        <strain evidence="2">821</strain>
    </source>
</reference>